<keyword evidence="2" id="KW-1185">Reference proteome</keyword>
<dbReference type="Proteomes" id="UP000828390">
    <property type="component" value="Unassembled WGS sequence"/>
</dbReference>
<dbReference type="AlphaFoldDB" id="A0A9D4J2E1"/>
<reference evidence="1" key="1">
    <citation type="journal article" date="2019" name="bioRxiv">
        <title>The Genome of the Zebra Mussel, Dreissena polymorpha: A Resource for Invasive Species Research.</title>
        <authorList>
            <person name="McCartney M.A."/>
            <person name="Auch B."/>
            <person name="Kono T."/>
            <person name="Mallez S."/>
            <person name="Zhang Y."/>
            <person name="Obille A."/>
            <person name="Becker A."/>
            <person name="Abrahante J.E."/>
            <person name="Garbe J."/>
            <person name="Badalamenti J.P."/>
            <person name="Herman A."/>
            <person name="Mangelson H."/>
            <person name="Liachko I."/>
            <person name="Sullivan S."/>
            <person name="Sone E.D."/>
            <person name="Koren S."/>
            <person name="Silverstein K.A.T."/>
            <person name="Beckman K.B."/>
            <person name="Gohl D.M."/>
        </authorList>
    </citation>
    <scope>NUCLEOTIDE SEQUENCE</scope>
    <source>
        <strain evidence="1">Duluth1</strain>
        <tissue evidence="1">Whole animal</tissue>
    </source>
</reference>
<reference evidence="1" key="2">
    <citation type="submission" date="2020-11" db="EMBL/GenBank/DDBJ databases">
        <authorList>
            <person name="McCartney M.A."/>
            <person name="Auch B."/>
            <person name="Kono T."/>
            <person name="Mallez S."/>
            <person name="Becker A."/>
            <person name="Gohl D.M."/>
            <person name="Silverstein K.A.T."/>
            <person name="Koren S."/>
            <person name="Bechman K.B."/>
            <person name="Herman A."/>
            <person name="Abrahante J.E."/>
            <person name="Garbe J."/>
        </authorList>
    </citation>
    <scope>NUCLEOTIDE SEQUENCE</scope>
    <source>
        <strain evidence="1">Duluth1</strain>
        <tissue evidence="1">Whole animal</tissue>
    </source>
</reference>
<name>A0A9D4J2E1_DREPO</name>
<dbReference type="InterPro" id="IPR032675">
    <property type="entry name" value="LRR_dom_sf"/>
</dbReference>
<dbReference type="SUPFAM" id="SSF52047">
    <property type="entry name" value="RNI-like"/>
    <property type="match status" value="1"/>
</dbReference>
<accession>A0A9D4J2E1</accession>
<gene>
    <name evidence="1" type="ORF">DPMN_150818</name>
</gene>
<organism evidence="1 2">
    <name type="scientific">Dreissena polymorpha</name>
    <name type="common">Zebra mussel</name>
    <name type="synonym">Mytilus polymorpha</name>
    <dbReference type="NCBI Taxonomy" id="45954"/>
    <lineage>
        <taxon>Eukaryota</taxon>
        <taxon>Metazoa</taxon>
        <taxon>Spiralia</taxon>
        <taxon>Lophotrochozoa</taxon>
        <taxon>Mollusca</taxon>
        <taxon>Bivalvia</taxon>
        <taxon>Autobranchia</taxon>
        <taxon>Heteroconchia</taxon>
        <taxon>Euheterodonta</taxon>
        <taxon>Imparidentia</taxon>
        <taxon>Neoheterodontei</taxon>
        <taxon>Myida</taxon>
        <taxon>Dreissenoidea</taxon>
        <taxon>Dreissenidae</taxon>
        <taxon>Dreissena</taxon>
    </lineage>
</organism>
<dbReference type="EMBL" id="JAIWYP010000007">
    <property type="protein sequence ID" value="KAH3797241.1"/>
    <property type="molecule type" value="Genomic_DNA"/>
</dbReference>
<evidence type="ECO:0000313" key="2">
    <source>
        <dbReference type="Proteomes" id="UP000828390"/>
    </source>
</evidence>
<protein>
    <submittedName>
        <fullName evidence="1">Uncharacterized protein</fullName>
    </submittedName>
</protein>
<evidence type="ECO:0000313" key="1">
    <source>
        <dbReference type="EMBL" id="KAH3797241.1"/>
    </source>
</evidence>
<dbReference type="Gene3D" id="3.80.10.10">
    <property type="entry name" value="Ribonuclease Inhibitor"/>
    <property type="match status" value="1"/>
</dbReference>
<sequence length="241" mass="27047">MSLRGKCRGLNVDAIQSLSQSLLSLTHLETLSIEVDDDSPAFWEALLGLNIKSLSLSGQFGGLNVNHADSMSRSLASLNQLETLSISVRKYNDIQLPQPLKYLYIYCSTLLPSELRELVDTLSTFNQTAESKLEFGCASCEDFCFQPIPPEEYIAIQQELETLKNVAVERIRILNRSSKTGMFDNAAASARSVRGVSCVENDNRDSDNFKDDEYERYFDVLSNEIINRISMRLRITPVSNS</sequence>
<comment type="caution">
    <text evidence="1">The sequence shown here is derived from an EMBL/GenBank/DDBJ whole genome shotgun (WGS) entry which is preliminary data.</text>
</comment>
<proteinExistence type="predicted"/>